<feature type="binding site" evidence="9">
    <location>
        <begin position="93"/>
        <end position="96"/>
    </location>
    <ligand>
        <name>5-phospho-alpha-D-ribose 1-diphosphate</name>
        <dbReference type="ChEBI" id="CHEBI:58017"/>
    </ligand>
</feature>
<sequence>MNPQIAELIGRVAGGIDLTEDQMHTAMDLMMQGACTDEEIGLLLSGLAAKGETVDEVVGAATAMRQHMTTIRTARTGLLDTCGTGGGSSQTFNISTTAAIVAAAAGVPVAKHGNRSVTSRSGSADVLAALGVNLDASREQVEACLDQLGLCFCFAPLAHPAMRHVAPVRRQLGIRTIFNVLGPLANPAAAEYQLLGAGRGELTELLAAAMQRLGTACTLVVHGHDGMGDVSCSGPTEVLRVTPDSMDAFTWTPADFGLTTSPVEALSIDTPDESAALVRRLLDGEQGPPRDVVILNAAAGLIAAGKADQPADAAKLAAEAIDSGAAARLLTQLAELSHRPAE</sequence>
<keyword evidence="9" id="KW-0460">Magnesium</keyword>
<dbReference type="PANTHER" id="PTHR43285:SF2">
    <property type="entry name" value="ANTHRANILATE PHOSPHORIBOSYLTRANSFERASE"/>
    <property type="match status" value="1"/>
</dbReference>
<feature type="binding site" evidence="9">
    <location>
        <position position="169"/>
    </location>
    <ligand>
        <name>anthranilate</name>
        <dbReference type="ChEBI" id="CHEBI:16567"/>
        <label>2</label>
    </ligand>
</feature>
<dbReference type="GO" id="GO:0000287">
    <property type="term" value="F:magnesium ion binding"/>
    <property type="evidence" value="ECO:0007669"/>
    <property type="project" value="UniProtKB-UniRule"/>
</dbReference>
<comment type="catalytic activity">
    <reaction evidence="7 9">
        <text>N-(5-phospho-beta-D-ribosyl)anthranilate + diphosphate = 5-phospho-alpha-D-ribose 1-diphosphate + anthranilate</text>
        <dbReference type="Rhea" id="RHEA:11768"/>
        <dbReference type="ChEBI" id="CHEBI:16567"/>
        <dbReference type="ChEBI" id="CHEBI:18277"/>
        <dbReference type="ChEBI" id="CHEBI:33019"/>
        <dbReference type="ChEBI" id="CHEBI:58017"/>
        <dbReference type="EC" id="2.4.2.18"/>
    </reaction>
</comment>
<evidence type="ECO:0000313" key="13">
    <source>
        <dbReference type="Proteomes" id="UP000315750"/>
    </source>
</evidence>
<dbReference type="InterPro" id="IPR005940">
    <property type="entry name" value="Anthranilate_Pribosyl_Tfrase"/>
</dbReference>
<dbReference type="GO" id="GO:0000162">
    <property type="term" value="P:L-tryptophan biosynthetic process"/>
    <property type="evidence" value="ECO:0007669"/>
    <property type="project" value="UniProtKB-UniRule"/>
</dbReference>
<dbReference type="HAMAP" id="MF_00211">
    <property type="entry name" value="TrpD"/>
    <property type="match status" value="1"/>
</dbReference>
<dbReference type="InterPro" id="IPR036320">
    <property type="entry name" value="Glycosyl_Trfase_fam3_N_dom_sf"/>
</dbReference>
<dbReference type="Pfam" id="PF00591">
    <property type="entry name" value="Glycos_transf_3"/>
    <property type="match status" value="1"/>
</dbReference>
<keyword evidence="6 9" id="KW-0057">Aromatic amino acid biosynthesis</keyword>
<evidence type="ECO:0000256" key="7">
    <source>
        <dbReference type="ARBA" id="ARBA00052328"/>
    </source>
</evidence>
<feature type="binding site" evidence="9">
    <location>
        <begin position="111"/>
        <end position="119"/>
    </location>
    <ligand>
        <name>5-phospho-alpha-D-ribose 1-diphosphate</name>
        <dbReference type="ChEBI" id="CHEBI:58017"/>
    </ligand>
</feature>
<evidence type="ECO:0000256" key="8">
    <source>
        <dbReference type="ARBA" id="ARBA00061188"/>
    </source>
</evidence>
<dbReference type="RefSeq" id="WP_145246731.1">
    <property type="nucleotide sequence ID" value="NZ_CP036278.1"/>
</dbReference>
<keyword evidence="3 9" id="KW-0328">Glycosyltransferase</keyword>
<dbReference type="Pfam" id="PF02885">
    <property type="entry name" value="Glycos_trans_3N"/>
    <property type="match status" value="1"/>
</dbReference>
<keyword evidence="4 9" id="KW-0808">Transferase</keyword>
<keyword evidence="13" id="KW-1185">Reference proteome</keyword>
<dbReference type="Gene3D" id="1.20.970.10">
    <property type="entry name" value="Transferase, Pyrimidine Nucleoside Phosphorylase, Chain C"/>
    <property type="match status" value="1"/>
</dbReference>
<evidence type="ECO:0000256" key="9">
    <source>
        <dbReference type="HAMAP-Rule" id="MF_00211"/>
    </source>
</evidence>
<evidence type="ECO:0000256" key="6">
    <source>
        <dbReference type="ARBA" id="ARBA00023141"/>
    </source>
</evidence>
<feature type="binding site" evidence="9">
    <location>
        <position position="95"/>
    </location>
    <ligand>
        <name>Mg(2+)</name>
        <dbReference type="ChEBI" id="CHEBI:18420"/>
        <label>1</label>
    </ligand>
</feature>
<protein>
    <recommendedName>
        <fullName evidence="9">Anthranilate phosphoribosyltransferase</fullName>
        <ecNumber evidence="9">2.4.2.18</ecNumber>
    </recommendedName>
</protein>
<dbReference type="NCBIfam" id="TIGR01245">
    <property type="entry name" value="trpD"/>
    <property type="match status" value="1"/>
</dbReference>
<dbReference type="SUPFAM" id="SSF47648">
    <property type="entry name" value="Nucleoside phosphorylase/phosphoribosyltransferase N-terminal domain"/>
    <property type="match status" value="1"/>
</dbReference>
<dbReference type="InterPro" id="IPR000312">
    <property type="entry name" value="Glycosyl_Trfase_fam3"/>
</dbReference>
<comment type="pathway">
    <text evidence="1 9">Amino-acid biosynthesis; L-tryptophan biosynthesis; L-tryptophan from chorismate: step 2/5.</text>
</comment>
<feature type="binding site" evidence="9">
    <location>
        <position position="83"/>
    </location>
    <ligand>
        <name>anthranilate</name>
        <dbReference type="ChEBI" id="CHEBI:16567"/>
        <label>1</label>
    </ligand>
</feature>
<dbReference type="EC" id="2.4.2.18" evidence="9"/>
<dbReference type="GO" id="GO:0004048">
    <property type="term" value="F:anthranilate phosphoribosyltransferase activity"/>
    <property type="evidence" value="ECO:0007669"/>
    <property type="project" value="UniProtKB-UniRule"/>
</dbReference>
<proteinExistence type="inferred from homology"/>
<feature type="binding site" evidence="9">
    <location>
        <position position="83"/>
    </location>
    <ligand>
        <name>5-phospho-alpha-D-ribose 1-diphosphate</name>
        <dbReference type="ChEBI" id="CHEBI:58017"/>
    </ligand>
</feature>
<dbReference type="InterPro" id="IPR017459">
    <property type="entry name" value="Glycosyl_Trfase_fam3_N_dom"/>
</dbReference>
<feature type="binding site" evidence="9">
    <location>
        <position position="123"/>
    </location>
    <ligand>
        <name>5-phospho-alpha-D-ribose 1-diphosphate</name>
        <dbReference type="ChEBI" id="CHEBI:58017"/>
    </ligand>
</feature>
<evidence type="ECO:0000313" key="12">
    <source>
        <dbReference type="EMBL" id="QDU55952.1"/>
    </source>
</evidence>
<keyword evidence="5 9" id="KW-0822">Tryptophan biosynthesis</keyword>
<reference evidence="12 13" key="1">
    <citation type="submission" date="2019-02" db="EMBL/GenBank/DDBJ databases">
        <title>Deep-cultivation of Planctomycetes and their phenomic and genomic characterization uncovers novel biology.</title>
        <authorList>
            <person name="Wiegand S."/>
            <person name="Jogler M."/>
            <person name="Boedeker C."/>
            <person name="Pinto D."/>
            <person name="Vollmers J."/>
            <person name="Rivas-Marin E."/>
            <person name="Kohn T."/>
            <person name="Peeters S.H."/>
            <person name="Heuer A."/>
            <person name="Rast P."/>
            <person name="Oberbeckmann S."/>
            <person name="Bunk B."/>
            <person name="Jeske O."/>
            <person name="Meyerdierks A."/>
            <person name="Storesund J.E."/>
            <person name="Kallscheuer N."/>
            <person name="Luecker S."/>
            <person name="Lage O.M."/>
            <person name="Pohl T."/>
            <person name="Merkel B.J."/>
            <person name="Hornburger P."/>
            <person name="Mueller R.-W."/>
            <person name="Bruemmer F."/>
            <person name="Labrenz M."/>
            <person name="Spormann A.M."/>
            <person name="Op den Camp H."/>
            <person name="Overmann J."/>
            <person name="Amann R."/>
            <person name="Jetten M.S.M."/>
            <person name="Mascher T."/>
            <person name="Medema M.H."/>
            <person name="Devos D.P."/>
            <person name="Kaster A.-K."/>
            <person name="Ovreas L."/>
            <person name="Rohde M."/>
            <person name="Galperin M.Y."/>
            <person name="Jogler C."/>
        </authorList>
    </citation>
    <scope>NUCLEOTIDE SEQUENCE [LARGE SCALE GENOMIC DNA]</scope>
    <source>
        <strain evidence="12 13">Pan181</strain>
    </source>
</reference>
<evidence type="ECO:0000256" key="3">
    <source>
        <dbReference type="ARBA" id="ARBA00022676"/>
    </source>
</evidence>
<keyword evidence="2 9" id="KW-0028">Amino-acid biosynthesis</keyword>
<dbReference type="AlphaFoldDB" id="A0A518AMJ9"/>
<comment type="function">
    <text evidence="9">Catalyzes the transfer of the phosphoribosyl group of 5-phosphorylribose-1-pyrophosphate (PRPP) to anthranilate to yield N-(5'-phosphoribosyl)-anthranilate (PRA).</text>
</comment>
<evidence type="ECO:0000259" key="10">
    <source>
        <dbReference type="Pfam" id="PF00591"/>
    </source>
</evidence>
<comment type="cofactor">
    <cofactor evidence="9">
        <name>Mg(2+)</name>
        <dbReference type="ChEBI" id="CHEBI:18420"/>
    </cofactor>
    <text evidence="9">Binds 2 magnesium ions per monomer.</text>
</comment>
<evidence type="ECO:0000256" key="4">
    <source>
        <dbReference type="ARBA" id="ARBA00022679"/>
    </source>
</evidence>
<dbReference type="Gene3D" id="3.40.1030.10">
    <property type="entry name" value="Nucleoside phosphorylase/phosphoribosyltransferase catalytic domain"/>
    <property type="match status" value="1"/>
</dbReference>
<dbReference type="SUPFAM" id="SSF52418">
    <property type="entry name" value="Nucleoside phosphorylase/phosphoribosyltransferase catalytic domain"/>
    <property type="match status" value="1"/>
</dbReference>
<dbReference type="KEGG" id="amuc:Pan181_21540"/>
<feature type="domain" description="Glycosyl transferase family 3 N-terminal" evidence="11">
    <location>
        <begin position="7"/>
        <end position="68"/>
    </location>
</feature>
<accession>A0A518AMJ9</accession>
<comment type="caution">
    <text evidence="9">Lacks conserved residue(s) required for the propagation of feature annotation.</text>
</comment>
<comment type="similarity">
    <text evidence="9">Belongs to the anthranilate phosphoribosyltransferase family.</text>
</comment>
<dbReference type="InterPro" id="IPR035902">
    <property type="entry name" value="Nuc_phospho_transferase"/>
</dbReference>
<feature type="domain" description="Glycosyl transferase family 3" evidence="10">
    <location>
        <begin position="77"/>
        <end position="326"/>
    </location>
</feature>
<dbReference type="UniPathway" id="UPA00035">
    <property type="reaction ID" value="UER00041"/>
</dbReference>
<evidence type="ECO:0000259" key="11">
    <source>
        <dbReference type="Pfam" id="PF02885"/>
    </source>
</evidence>
<dbReference type="FunFam" id="3.40.1030.10:FF:000002">
    <property type="entry name" value="Anthranilate phosphoribosyltransferase"/>
    <property type="match status" value="1"/>
</dbReference>
<evidence type="ECO:0000256" key="2">
    <source>
        <dbReference type="ARBA" id="ARBA00022605"/>
    </source>
</evidence>
<keyword evidence="9" id="KW-0479">Metal-binding</keyword>
<name>A0A518AMJ9_9BACT</name>
<organism evidence="12 13">
    <name type="scientific">Aeoliella mucimassa</name>
    <dbReference type="NCBI Taxonomy" id="2527972"/>
    <lineage>
        <taxon>Bacteria</taxon>
        <taxon>Pseudomonadati</taxon>
        <taxon>Planctomycetota</taxon>
        <taxon>Planctomycetia</taxon>
        <taxon>Pirellulales</taxon>
        <taxon>Lacipirellulaceae</taxon>
        <taxon>Aeoliella</taxon>
    </lineage>
</organism>
<feature type="binding site" evidence="9">
    <location>
        <position position="114"/>
    </location>
    <ligand>
        <name>anthranilate</name>
        <dbReference type="ChEBI" id="CHEBI:16567"/>
        <label>1</label>
    </ligand>
</feature>
<evidence type="ECO:0000256" key="5">
    <source>
        <dbReference type="ARBA" id="ARBA00022822"/>
    </source>
</evidence>
<gene>
    <name evidence="9 12" type="primary">trpD</name>
    <name evidence="12" type="ORF">Pan181_21540</name>
</gene>
<comment type="subunit">
    <text evidence="9">Homodimer.</text>
</comment>
<feature type="binding site" evidence="9">
    <location>
        <position position="91"/>
    </location>
    <ligand>
        <name>5-phospho-alpha-D-ribose 1-diphosphate</name>
        <dbReference type="ChEBI" id="CHEBI:58017"/>
    </ligand>
</feature>
<dbReference type="Proteomes" id="UP000315750">
    <property type="component" value="Chromosome"/>
</dbReference>
<dbReference type="EMBL" id="CP036278">
    <property type="protein sequence ID" value="QDU55952.1"/>
    <property type="molecule type" value="Genomic_DNA"/>
</dbReference>
<dbReference type="PANTHER" id="PTHR43285">
    <property type="entry name" value="ANTHRANILATE PHOSPHORIBOSYLTRANSFERASE"/>
    <property type="match status" value="1"/>
</dbReference>
<dbReference type="OrthoDB" id="9806430at2"/>
<comment type="similarity">
    <text evidence="8">In the C-terminal section; belongs to the anthranilate phosphoribosyltransferase family.</text>
</comment>
<dbReference type="GO" id="GO:0005829">
    <property type="term" value="C:cytosol"/>
    <property type="evidence" value="ECO:0007669"/>
    <property type="project" value="TreeGrafter"/>
</dbReference>
<evidence type="ECO:0000256" key="1">
    <source>
        <dbReference type="ARBA" id="ARBA00004907"/>
    </source>
</evidence>